<dbReference type="GO" id="GO:0004311">
    <property type="term" value="F:geranylgeranyl diphosphate synthase activity"/>
    <property type="evidence" value="ECO:0007669"/>
    <property type="project" value="InterPro"/>
</dbReference>
<evidence type="ECO:0000313" key="3">
    <source>
        <dbReference type="Proteomes" id="UP000036367"/>
    </source>
</evidence>
<organism evidence="2 3">
    <name type="scientific">Rhodopirellula islandica</name>
    <dbReference type="NCBI Taxonomy" id="595434"/>
    <lineage>
        <taxon>Bacteria</taxon>
        <taxon>Pseudomonadati</taxon>
        <taxon>Planctomycetota</taxon>
        <taxon>Planctomycetia</taxon>
        <taxon>Pirellulales</taxon>
        <taxon>Pirellulaceae</taxon>
        <taxon>Rhodopirellula</taxon>
    </lineage>
</organism>
<dbReference type="InterPro" id="IPR044843">
    <property type="entry name" value="Trans_IPPS_bact-type"/>
</dbReference>
<sequence>MTAEFKQLVSSYAAVRRISRQSGSSFYRSFWLLPRQKRDAMSALYAFARVTDDLGDCDEPMALRRSWLQWWRQTTAMNLIGQGNQPVRLADGLENLSPNASVDLVRHATDIMPALRHAANRYEIPSRYLLEIIDGVMADQQKNRFDTFEQLEHYCYLVASAVGIACLHIWGFRSPLPMQAAVDCGLAFQLTNILRDVSEDAARGRIYLPRQHYEQHGLEEDDLLHPRRDARLRCLLLDETRRAAELFESGWRVWDSLHEDGRPMFSMMWRTYRKLLQRIMDDPDAVVSRRVSLGMRDRIGIVSNHFVGPLYRRLPVPPLELTTGEGRRVSTHGNDPA</sequence>
<reference evidence="2" key="1">
    <citation type="submission" date="2015-05" db="EMBL/GenBank/DDBJ databases">
        <title>Permanent draft genome of Rhodopirellula islandicus K833.</title>
        <authorList>
            <person name="Kizina J."/>
            <person name="Richter M."/>
            <person name="Glockner F.O."/>
            <person name="Harder J."/>
        </authorList>
    </citation>
    <scope>NUCLEOTIDE SEQUENCE [LARGE SCALE GENOMIC DNA]</scope>
    <source>
        <strain evidence="2">K833</strain>
    </source>
</reference>
<accession>A0A0J1BNA7</accession>
<dbReference type="Gene3D" id="1.10.600.10">
    <property type="entry name" value="Farnesyl Diphosphate Synthase"/>
    <property type="match status" value="1"/>
</dbReference>
<dbReference type="EC" id="2.5.1.32" evidence="2"/>
<dbReference type="PATRIC" id="fig|595434.4.peg.105"/>
<dbReference type="InterPro" id="IPR019845">
    <property type="entry name" value="Squalene/phytoene_synthase_CS"/>
</dbReference>
<dbReference type="CDD" id="cd00683">
    <property type="entry name" value="Trans_IPPS_HH"/>
    <property type="match status" value="1"/>
</dbReference>
<dbReference type="PANTHER" id="PTHR31480">
    <property type="entry name" value="BIFUNCTIONAL LYCOPENE CYCLASE/PHYTOENE SYNTHASE"/>
    <property type="match status" value="1"/>
</dbReference>
<dbReference type="RefSeq" id="WP_047812267.1">
    <property type="nucleotide sequence ID" value="NZ_LECT01000001.1"/>
</dbReference>
<dbReference type="AlphaFoldDB" id="A0A0J1BNA7"/>
<dbReference type="SFLD" id="SFLDS00005">
    <property type="entry name" value="Isoprenoid_Synthase_Type_I"/>
    <property type="match status" value="1"/>
</dbReference>
<name>A0A0J1BNA7_RHOIS</name>
<gene>
    <name evidence="2" type="ORF">RISK_000112</name>
</gene>
<comment type="caution">
    <text evidence="2">The sequence shown here is derived from an EMBL/GenBank/DDBJ whole genome shotgun (WGS) entry which is preliminary data.</text>
</comment>
<dbReference type="InterPro" id="IPR033904">
    <property type="entry name" value="Trans_IPPS_HH"/>
</dbReference>
<dbReference type="GO" id="GO:0051996">
    <property type="term" value="F:squalene synthase [NAD(P)H] activity"/>
    <property type="evidence" value="ECO:0007669"/>
    <property type="project" value="InterPro"/>
</dbReference>
<keyword evidence="1 2" id="KW-0808">Transferase</keyword>
<keyword evidence="3" id="KW-1185">Reference proteome</keyword>
<protein>
    <submittedName>
        <fullName evidence="2">Phytoene synthase</fullName>
        <ecNumber evidence="2">2.5.1.32</ecNumber>
    </submittedName>
</protein>
<dbReference type="EMBL" id="LECT01000001">
    <property type="protein sequence ID" value="KLU07933.1"/>
    <property type="molecule type" value="Genomic_DNA"/>
</dbReference>
<dbReference type="InterPro" id="IPR008949">
    <property type="entry name" value="Isoprenoid_synthase_dom_sf"/>
</dbReference>
<dbReference type="OrthoDB" id="9787280at2"/>
<dbReference type="InterPro" id="IPR002060">
    <property type="entry name" value="Squ/phyt_synthse"/>
</dbReference>
<dbReference type="Proteomes" id="UP000036367">
    <property type="component" value="Unassembled WGS sequence"/>
</dbReference>
<dbReference type="STRING" id="595434.RISK_000112"/>
<dbReference type="SFLD" id="SFLDG01018">
    <property type="entry name" value="Squalene/Phytoene_Synthase_Lik"/>
    <property type="match status" value="1"/>
</dbReference>
<dbReference type="GO" id="GO:0016117">
    <property type="term" value="P:carotenoid biosynthetic process"/>
    <property type="evidence" value="ECO:0007669"/>
    <property type="project" value="UniProtKB-ARBA"/>
</dbReference>
<dbReference type="PROSITE" id="PS01044">
    <property type="entry name" value="SQUALEN_PHYTOEN_SYN_1"/>
    <property type="match status" value="1"/>
</dbReference>
<evidence type="ECO:0000313" key="2">
    <source>
        <dbReference type="EMBL" id="KLU07933.1"/>
    </source>
</evidence>
<proteinExistence type="predicted"/>
<dbReference type="SUPFAM" id="SSF48576">
    <property type="entry name" value="Terpenoid synthases"/>
    <property type="match status" value="1"/>
</dbReference>
<dbReference type="Pfam" id="PF00494">
    <property type="entry name" value="SQS_PSY"/>
    <property type="match status" value="1"/>
</dbReference>
<evidence type="ECO:0000256" key="1">
    <source>
        <dbReference type="ARBA" id="ARBA00022679"/>
    </source>
</evidence>
<dbReference type="SFLD" id="SFLDG01212">
    <property type="entry name" value="Phytoene_synthase_like"/>
    <property type="match status" value="1"/>
</dbReference>